<protein>
    <submittedName>
        <fullName evidence="1">Uncharacterized protein</fullName>
    </submittedName>
</protein>
<dbReference type="AlphaFoldDB" id="A0A1C6RKS9"/>
<evidence type="ECO:0000313" key="2">
    <source>
        <dbReference type="Proteomes" id="UP000199699"/>
    </source>
</evidence>
<dbReference type="OrthoDB" id="9780392at2"/>
<sequence length="122" mass="13539">MPDTIPAGVYGRPVEHIHAAVDICAQQWRRDQSDNWVGGMTAAGWWLLGHTPFPPMNPDREAAVDRREISEQMRMAGMAMHGTAGSDSVQSSWARGVYRMLEYAIGYTDELPLTPTPRPVST</sequence>
<name>A0A1C6RKS9_9ACTN</name>
<evidence type="ECO:0000313" key="1">
    <source>
        <dbReference type="EMBL" id="SCL17770.1"/>
    </source>
</evidence>
<dbReference type="Proteomes" id="UP000199699">
    <property type="component" value="Unassembled WGS sequence"/>
</dbReference>
<reference evidence="1 2" key="1">
    <citation type="submission" date="2016-06" db="EMBL/GenBank/DDBJ databases">
        <authorList>
            <person name="Kjaerup R.B."/>
            <person name="Dalgaard T.S."/>
            <person name="Juul-Madsen H.R."/>
        </authorList>
    </citation>
    <scope>NUCLEOTIDE SEQUENCE [LARGE SCALE GENOMIC DNA]</scope>
    <source>
        <strain evidence="1 2">DSM 43818</strain>
    </source>
</reference>
<dbReference type="RefSeq" id="WP_091077919.1">
    <property type="nucleotide sequence ID" value="NZ_FMHT01000003.1"/>
</dbReference>
<organism evidence="1 2">
    <name type="scientific">Micromonospora nigra</name>
    <dbReference type="NCBI Taxonomy" id="145857"/>
    <lineage>
        <taxon>Bacteria</taxon>
        <taxon>Bacillati</taxon>
        <taxon>Actinomycetota</taxon>
        <taxon>Actinomycetes</taxon>
        <taxon>Micromonosporales</taxon>
        <taxon>Micromonosporaceae</taxon>
        <taxon>Micromonospora</taxon>
    </lineage>
</organism>
<accession>A0A1C6RKS9</accession>
<dbReference type="EMBL" id="FMHT01000003">
    <property type="protein sequence ID" value="SCL17770.1"/>
    <property type="molecule type" value="Genomic_DNA"/>
</dbReference>
<gene>
    <name evidence="1" type="ORF">GA0070616_1354</name>
</gene>
<proteinExistence type="predicted"/>
<keyword evidence="2" id="KW-1185">Reference proteome</keyword>